<dbReference type="NCBIfam" id="TIGR00658">
    <property type="entry name" value="orni_carb_tr"/>
    <property type="match status" value="1"/>
</dbReference>
<feature type="binding site" evidence="5">
    <location>
        <position position="162"/>
    </location>
    <ligand>
        <name>L-ornithine</name>
        <dbReference type="ChEBI" id="CHEBI:46911"/>
    </ligand>
</feature>
<dbReference type="GO" id="GO:0019240">
    <property type="term" value="P:citrulline biosynthetic process"/>
    <property type="evidence" value="ECO:0007669"/>
    <property type="project" value="TreeGrafter"/>
</dbReference>
<dbReference type="PANTHER" id="PTHR45753:SF3">
    <property type="entry name" value="ORNITHINE TRANSCARBAMYLASE, MITOCHONDRIAL"/>
    <property type="match status" value="1"/>
</dbReference>
<dbReference type="Pfam" id="PF00185">
    <property type="entry name" value="OTCace"/>
    <property type="match status" value="1"/>
</dbReference>
<comment type="similarity">
    <text evidence="1 5">Belongs to the aspartate/ornithine carbamoyltransferase superfamily. OTCase family.</text>
</comment>
<evidence type="ECO:0000256" key="1">
    <source>
        <dbReference type="ARBA" id="ARBA00007805"/>
    </source>
</evidence>
<evidence type="ECO:0000259" key="7">
    <source>
        <dbReference type="Pfam" id="PF02729"/>
    </source>
</evidence>
<feature type="binding site" evidence="5">
    <location>
        <begin position="130"/>
        <end position="133"/>
    </location>
    <ligand>
        <name>carbamoyl phosphate</name>
        <dbReference type="ChEBI" id="CHEBI:58228"/>
    </ligand>
</feature>
<dbReference type="InterPro" id="IPR036901">
    <property type="entry name" value="Asp/Orn_carbamoylTrfase_sf"/>
</dbReference>
<dbReference type="EC" id="2.1.3.3" evidence="2 5"/>
<accession>A0AAF0FND3</accession>
<dbReference type="InterPro" id="IPR006132">
    <property type="entry name" value="Asp/Orn_carbamoyltranf_P-bd"/>
</dbReference>
<dbReference type="NCBIfam" id="NF001986">
    <property type="entry name" value="PRK00779.1"/>
    <property type="match status" value="1"/>
</dbReference>
<feature type="binding site" evidence="5">
    <location>
        <position position="103"/>
    </location>
    <ligand>
        <name>carbamoyl phosphate</name>
        <dbReference type="ChEBI" id="CHEBI:58228"/>
    </ligand>
</feature>
<feature type="binding site" evidence="5">
    <location>
        <position position="79"/>
    </location>
    <ligand>
        <name>carbamoyl phosphate</name>
        <dbReference type="ChEBI" id="CHEBI:58228"/>
    </ligand>
</feature>
<dbReference type="GO" id="GO:0005737">
    <property type="term" value="C:cytoplasm"/>
    <property type="evidence" value="ECO:0007669"/>
    <property type="project" value="UniProtKB-SubCell"/>
</dbReference>
<comment type="subcellular location">
    <subcellularLocation>
        <location evidence="5">Cytoplasm</location>
    </subcellularLocation>
</comment>
<feature type="domain" description="Aspartate/ornithine carbamoyltransferase carbamoyl-P binding" evidence="7">
    <location>
        <begin position="3"/>
        <end position="143"/>
    </location>
</feature>
<feature type="binding site" evidence="5">
    <location>
        <begin position="262"/>
        <end position="263"/>
    </location>
    <ligand>
        <name>carbamoyl phosphate</name>
        <dbReference type="ChEBI" id="CHEBI:58228"/>
    </ligand>
</feature>
<dbReference type="AlphaFoldDB" id="A0AAF0FND3"/>
<dbReference type="InterPro" id="IPR024904">
    <property type="entry name" value="OTCase_ArgI"/>
</dbReference>
<dbReference type="PRINTS" id="PR00100">
    <property type="entry name" value="AOTCASE"/>
</dbReference>
<dbReference type="GeneID" id="79949973"/>
<dbReference type="GO" id="GO:0004585">
    <property type="term" value="F:ornithine carbamoyltransferase activity"/>
    <property type="evidence" value="ECO:0007669"/>
    <property type="project" value="UniProtKB-UniRule"/>
</dbReference>
<evidence type="ECO:0000259" key="6">
    <source>
        <dbReference type="Pfam" id="PF00185"/>
    </source>
</evidence>
<reference evidence="8" key="1">
    <citation type="submission" date="2022-01" db="EMBL/GenBank/DDBJ databases">
        <title>Complete genome of Methanomicrobium antiquum DSM 21220.</title>
        <authorList>
            <person name="Chen S.-C."/>
            <person name="You Y.-T."/>
            <person name="Zhou Y.-Z."/>
            <person name="Lai M.-C."/>
        </authorList>
    </citation>
    <scope>NUCLEOTIDE SEQUENCE</scope>
    <source>
        <strain evidence="8">DSM 21220</strain>
    </source>
</reference>
<name>A0AAF0FND3_9EURY</name>
<dbReference type="PRINTS" id="PR00102">
    <property type="entry name" value="OTCASE"/>
</dbReference>
<feature type="binding site" evidence="5">
    <location>
        <position position="290"/>
    </location>
    <ligand>
        <name>carbamoyl phosphate</name>
        <dbReference type="ChEBI" id="CHEBI:58228"/>
    </ligand>
</feature>
<dbReference type="PANTHER" id="PTHR45753">
    <property type="entry name" value="ORNITHINE CARBAMOYLTRANSFERASE, MITOCHONDRIAL"/>
    <property type="match status" value="1"/>
</dbReference>
<dbReference type="InterPro" id="IPR006130">
    <property type="entry name" value="Asp/Orn_carbamoylTrfase"/>
</dbReference>
<organism evidence="8 9">
    <name type="scientific">Methanomicrobium antiquum</name>
    <dbReference type="NCBI Taxonomy" id="487686"/>
    <lineage>
        <taxon>Archaea</taxon>
        <taxon>Methanobacteriati</taxon>
        <taxon>Methanobacteriota</taxon>
        <taxon>Stenosarchaea group</taxon>
        <taxon>Methanomicrobia</taxon>
        <taxon>Methanomicrobiales</taxon>
        <taxon>Methanomicrobiaceae</taxon>
        <taxon>Methanomicrobium</taxon>
    </lineage>
</organism>
<evidence type="ECO:0000256" key="5">
    <source>
        <dbReference type="HAMAP-Rule" id="MF_01109"/>
    </source>
</evidence>
<proteinExistence type="inferred from homology"/>
<dbReference type="InterPro" id="IPR002292">
    <property type="entry name" value="Orn/put_carbamltrans"/>
</dbReference>
<keyword evidence="5" id="KW-0963">Cytoplasm</keyword>
<dbReference type="GO" id="GO:0042450">
    <property type="term" value="P:L-arginine biosynthetic process via ornithine"/>
    <property type="evidence" value="ECO:0007669"/>
    <property type="project" value="UniProtKB-UniRule"/>
</dbReference>
<dbReference type="HAMAP" id="MF_01109">
    <property type="entry name" value="OTCase"/>
    <property type="match status" value="1"/>
</dbReference>
<dbReference type="Proteomes" id="UP001218895">
    <property type="component" value="Chromosome"/>
</dbReference>
<dbReference type="PROSITE" id="PS00097">
    <property type="entry name" value="CARBAMOYLTRANSFERASE"/>
    <property type="match status" value="1"/>
</dbReference>
<feature type="domain" description="Aspartate/ornithine carbamoyltransferase Asp/Orn-binding" evidence="6">
    <location>
        <begin position="151"/>
        <end position="299"/>
    </location>
</feature>
<dbReference type="EMBL" id="CP091092">
    <property type="protein sequence ID" value="WFN35759.1"/>
    <property type="molecule type" value="Genomic_DNA"/>
</dbReference>
<evidence type="ECO:0000313" key="9">
    <source>
        <dbReference type="Proteomes" id="UP001218895"/>
    </source>
</evidence>
<keyword evidence="9" id="KW-1185">Reference proteome</keyword>
<dbReference type="GO" id="GO:0016597">
    <property type="term" value="F:amino acid binding"/>
    <property type="evidence" value="ECO:0007669"/>
    <property type="project" value="InterPro"/>
</dbReference>
<keyword evidence="3 5" id="KW-0808">Transferase</keyword>
<dbReference type="SUPFAM" id="SSF53671">
    <property type="entry name" value="Aspartate/ornithine carbamoyltransferase"/>
    <property type="match status" value="1"/>
</dbReference>
<dbReference type="KEGG" id="manq:L1994_06205"/>
<feature type="binding site" evidence="5">
    <location>
        <begin position="52"/>
        <end position="55"/>
    </location>
    <ligand>
        <name>carbamoyl phosphate</name>
        <dbReference type="ChEBI" id="CHEBI:58228"/>
    </ligand>
</feature>
<dbReference type="Gene3D" id="3.40.50.1370">
    <property type="entry name" value="Aspartate/ornithine carbamoyltransferase"/>
    <property type="match status" value="2"/>
</dbReference>
<evidence type="ECO:0000313" key="8">
    <source>
        <dbReference type="EMBL" id="WFN35759.1"/>
    </source>
</evidence>
<evidence type="ECO:0000256" key="4">
    <source>
        <dbReference type="ARBA" id="ARBA00048772"/>
    </source>
</evidence>
<gene>
    <name evidence="8" type="primary">argF</name>
    <name evidence="8" type="ORF">L1994_06205</name>
</gene>
<protein>
    <recommendedName>
        <fullName evidence="2 5">Ornithine carbamoyltransferase</fullName>
        <shortName evidence="5">OTCase</shortName>
        <ecNumber evidence="2 5">2.1.3.3</ecNumber>
    </recommendedName>
</protein>
<feature type="binding site" evidence="5">
    <location>
        <position position="222"/>
    </location>
    <ligand>
        <name>L-ornithine</name>
        <dbReference type="ChEBI" id="CHEBI:46911"/>
    </ligand>
</feature>
<dbReference type="RefSeq" id="WP_278098599.1">
    <property type="nucleotide sequence ID" value="NZ_CP091092.1"/>
</dbReference>
<feature type="binding site" evidence="5">
    <location>
        <begin position="226"/>
        <end position="227"/>
    </location>
    <ligand>
        <name>L-ornithine</name>
        <dbReference type="ChEBI" id="CHEBI:46911"/>
    </ligand>
</feature>
<dbReference type="InterPro" id="IPR006131">
    <property type="entry name" value="Asp_carbamoyltransf_Asp/Orn-bd"/>
</dbReference>
<dbReference type="FunFam" id="3.40.50.1370:FF:000008">
    <property type="entry name" value="Ornithine carbamoyltransferase"/>
    <property type="match status" value="1"/>
</dbReference>
<evidence type="ECO:0000256" key="2">
    <source>
        <dbReference type="ARBA" id="ARBA00013007"/>
    </source>
</evidence>
<sequence>MKKDIISILDLSKKEFEEVVSLAADLKRKRADGDIEELLHKKTLGMIFEKSSTRTRISFEVGMFELGGHAIFLNPHDMQLGRGEEVKDTARVLSRYLSAIMIRSFLHSTVEEIAKNAEIPVINGLSDKEHPCQILADVLTMKEKFGNDLSGIKVAWVGDGNNVCNSLLLSAAYTGFEVNVSTPKGYEPDSDIIISAEKSGAKIKFFENPADSVKDSNVVYTDTWISMGSEDEKDVRLKHFKGFCVNDELMKGASKDAIVMHCLPAHRGEEITDAVIEGKQSAVWDQAENRLHAQKALLVKLLLSR</sequence>
<evidence type="ECO:0000256" key="3">
    <source>
        <dbReference type="ARBA" id="ARBA00022679"/>
    </source>
</evidence>
<dbReference type="Pfam" id="PF02729">
    <property type="entry name" value="OTCace_N"/>
    <property type="match status" value="1"/>
</dbReference>
<comment type="catalytic activity">
    <reaction evidence="4 5">
        <text>carbamoyl phosphate + L-ornithine = L-citrulline + phosphate + H(+)</text>
        <dbReference type="Rhea" id="RHEA:19513"/>
        <dbReference type="ChEBI" id="CHEBI:15378"/>
        <dbReference type="ChEBI" id="CHEBI:43474"/>
        <dbReference type="ChEBI" id="CHEBI:46911"/>
        <dbReference type="ChEBI" id="CHEBI:57743"/>
        <dbReference type="ChEBI" id="CHEBI:58228"/>
        <dbReference type="EC" id="2.1.3.3"/>
    </reaction>
</comment>